<dbReference type="InterPro" id="IPR003808">
    <property type="entry name" value="Fe-S_metab-assoc_dom"/>
</dbReference>
<dbReference type="RefSeq" id="WP_016856799.1">
    <property type="nucleotide sequence ID" value="NZ_CP016303.1"/>
</dbReference>
<reference evidence="2" key="1">
    <citation type="submission" date="2016-06" db="EMBL/GenBank/DDBJ databases">
        <authorList>
            <person name="Chen W."/>
            <person name="Hasegawa D.K."/>
        </authorList>
    </citation>
    <scope>NUCLEOTIDE SEQUENCE [LARGE SCALE GENOMIC DNA]</scope>
    <source>
        <strain evidence="2">MEAM1</strain>
    </source>
</reference>
<evidence type="ECO:0000313" key="2">
    <source>
        <dbReference type="Proteomes" id="UP000216438"/>
    </source>
</evidence>
<dbReference type="SUPFAM" id="SSF82649">
    <property type="entry name" value="SufE/NifU"/>
    <property type="match status" value="1"/>
</dbReference>
<dbReference type="Proteomes" id="UP000216438">
    <property type="component" value="Chromosome"/>
</dbReference>
<accession>A0A249DZA6</accession>
<dbReference type="AlphaFoldDB" id="A0A249DZA6"/>
<reference evidence="1 2" key="2">
    <citation type="submission" date="2017-09" db="EMBL/GenBank/DDBJ databases">
        <title>The genome of whitefly Bemisia tabaci, a global crop pest, provides novel insights into virus transmission, host adaptation and insecticide resistance.</title>
        <authorList>
            <person name="Kaur N."/>
            <person name="Kliot A."/>
            <person name="Pinheiro P.V."/>
            <person name="Luan J."/>
            <person name="Zheng Y."/>
            <person name="Liu W."/>
            <person name="Sun H."/>
            <person name="Yang X."/>
            <person name="Xu Y."/>
            <person name="Luo Y."/>
            <person name="Kruse A."/>
            <person name="Fisher T.W."/>
            <person name="Nelson D.R."/>
            <person name="Elimelech M."/>
            <person name="MacCoss M."/>
            <person name="Johnson R."/>
            <person name="Cohen E."/>
            <person name="Hunter W.B."/>
            <person name="Brown J.K."/>
            <person name="Jander G."/>
            <person name="Cilia M."/>
            <person name="Douglas A.E."/>
            <person name="Ghanim M."/>
            <person name="Simmons A.M."/>
            <person name="Wintermantel W.M."/>
            <person name="Ling K.-S."/>
            <person name="Fei Z."/>
        </authorList>
    </citation>
    <scope>NUCLEOTIDE SEQUENCE [LARGE SCALE GENOMIC DNA]</scope>
    <source>
        <strain evidence="1 2">MEAM1</strain>
    </source>
</reference>
<dbReference type="EMBL" id="CP016303">
    <property type="protein sequence ID" value="ASX26237.1"/>
    <property type="molecule type" value="Genomic_DNA"/>
</dbReference>
<dbReference type="PANTHER" id="PTHR43597:SF3">
    <property type="entry name" value="CYSTEINE DESULFURATION PROTEIN SUFE"/>
    <property type="match status" value="1"/>
</dbReference>
<dbReference type="OrthoDB" id="9799320at2"/>
<name>A0A249DZA6_9ENTR</name>
<evidence type="ECO:0000313" key="1">
    <source>
        <dbReference type="EMBL" id="ASX26237.1"/>
    </source>
</evidence>
<sequence length="142" mass="15937">MAIFPNQQKLMKNFSRCQNWEEKYLYMIELGAMLTPLTEEQRQPKNLIAGCQSQVWIVMKQDSEGKVLFFGDSDAAIVKGLISIVFILCQNLSLDEIIKLDAHSFFSDLALTQHLTPSRSEGLSAMVEAIRAKAALISTIIV</sequence>
<proteinExistence type="predicted"/>
<dbReference type="Pfam" id="PF02657">
    <property type="entry name" value="SufE"/>
    <property type="match status" value="1"/>
</dbReference>
<organism evidence="1 2">
    <name type="scientific">Candidatus Hamiltonella defensa</name>
    <name type="common">Bemisia tabaci</name>
    <dbReference type="NCBI Taxonomy" id="672795"/>
    <lineage>
        <taxon>Bacteria</taxon>
        <taxon>Pseudomonadati</taxon>
        <taxon>Pseudomonadota</taxon>
        <taxon>Gammaproteobacteria</taxon>
        <taxon>Enterobacterales</taxon>
        <taxon>Enterobacteriaceae</taxon>
        <taxon>aphid secondary symbionts</taxon>
        <taxon>Candidatus Williamhamiltonella</taxon>
    </lineage>
</organism>
<protein>
    <submittedName>
        <fullName evidence="1">Cysteine desufuration protein SufE</fullName>
    </submittedName>
</protein>
<gene>
    <name evidence="1" type="ORF">BA171_03875</name>
</gene>
<dbReference type="PANTHER" id="PTHR43597">
    <property type="entry name" value="SULFUR ACCEPTOR PROTEIN CSDE"/>
    <property type="match status" value="1"/>
</dbReference>
<dbReference type="Gene3D" id="3.90.1010.10">
    <property type="match status" value="1"/>
</dbReference>
<dbReference type="NCBIfam" id="NF006792">
    <property type="entry name" value="PRK09296.1"/>
    <property type="match status" value="1"/>
</dbReference>